<gene>
    <name evidence="3" type="ORF">SAMN06296416_105211</name>
</gene>
<keyword evidence="1" id="KW-0732">Signal</keyword>
<dbReference type="InterPro" id="IPR050955">
    <property type="entry name" value="Plant_Biomass_Hydrol_Est"/>
</dbReference>
<accession>A0A286D8F1</accession>
<reference evidence="3 4" key="1">
    <citation type="submission" date="2017-09" db="EMBL/GenBank/DDBJ databases">
        <authorList>
            <person name="Ehlers B."/>
            <person name="Leendertz F.H."/>
        </authorList>
    </citation>
    <scope>NUCLEOTIDE SEQUENCE [LARGE SCALE GENOMIC DNA]</scope>
    <source>
        <strain evidence="3 4">CGMCC 1.10978</strain>
    </source>
</reference>
<evidence type="ECO:0000313" key="4">
    <source>
        <dbReference type="Proteomes" id="UP000219374"/>
    </source>
</evidence>
<evidence type="ECO:0000313" key="3">
    <source>
        <dbReference type="EMBL" id="SOD54938.1"/>
    </source>
</evidence>
<evidence type="ECO:0000256" key="1">
    <source>
        <dbReference type="ARBA" id="ARBA00022729"/>
    </source>
</evidence>
<feature type="compositionally biased region" description="Low complexity" evidence="2">
    <location>
        <begin position="313"/>
        <end position="323"/>
    </location>
</feature>
<dbReference type="AlphaFoldDB" id="A0A286D8F1"/>
<keyword evidence="4" id="KW-1185">Reference proteome</keyword>
<sequence>MRSGRCAVAAALAVLVLAASFAHLYLLQPGRPQVPALQGQLQRHVIDHDGRRRSYWLYQPAGSAADAALLLALHGPLGNGHGMRELTARRLDLLADRHGLRVAYPDAGAGGWNGCGVAGPQRADDVGFLLAMVADVSARSGAAPARIHAFGFSDGGAMALRLALHAPGRLASLSMAAVRLSHISVPVGASGAAMLPPMLLINGSADRFEHAECAVGGGTGVAAAHAMAAWLSGGDAGALSPAPHESPPGAVINRQWRGRRGSLRLYLVTGGGHTLPQPYVRYPRVFGPTYAGFDGLAAIAGFIAETNAPSQATAPSLGASAAAQHGAGDYPMDD</sequence>
<dbReference type="Proteomes" id="UP000219374">
    <property type="component" value="Unassembled WGS sequence"/>
</dbReference>
<dbReference type="PANTHER" id="PTHR43037">
    <property type="entry name" value="UNNAMED PRODUCT-RELATED"/>
    <property type="match status" value="1"/>
</dbReference>
<dbReference type="SUPFAM" id="SSF53474">
    <property type="entry name" value="alpha/beta-Hydrolases"/>
    <property type="match status" value="1"/>
</dbReference>
<organism evidence="3 4">
    <name type="scientific">Pseudoxanthomonas wuyuanensis</name>
    <dbReference type="NCBI Taxonomy" id="1073196"/>
    <lineage>
        <taxon>Bacteria</taxon>
        <taxon>Pseudomonadati</taxon>
        <taxon>Pseudomonadota</taxon>
        <taxon>Gammaproteobacteria</taxon>
        <taxon>Lysobacterales</taxon>
        <taxon>Lysobacteraceae</taxon>
        <taxon>Pseudoxanthomonas</taxon>
    </lineage>
</organism>
<evidence type="ECO:0000256" key="2">
    <source>
        <dbReference type="SAM" id="MobiDB-lite"/>
    </source>
</evidence>
<dbReference type="Gene3D" id="3.40.50.1820">
    <property type="entry name" value="alpha/beta hydrolase"/>
    <property type="match status" value="1"/>
</dbReference>
<protein>
    <submittedName>
        <fullName evidence="3">Polyhydroxybutyrate depolymerase</fullName>
    </submittedName>
</protein>
<feature type="region of interest" description="Disordered" evidence="2">
    <location>
        <begin position="313"/>
        <end position="334"/>
    </location>
</feature>
<dbReference type="EMBL" id="OCND01000005">
    <property type="protein sequence ID" value="SOD54938.1"/>
    <property type="molecule type" value="Genomic_DNA"/>
</dbReference>
<proteinExistence type="predicted"/>
<dbReference type="PANTHER" id="PTHR43037:SF1">
    <property type="entry name" value="BLL1128 PROTEIN"/>
    <property type="match status" value="1"/>
</dbReference>
<dbReference type="RefSeq" id="WP_141400787.1">
    <property type="nucleotide sequence ID" value="NZ_OCND01000005.1"/>
</dbReference>
<dbReference type="InterPro" id="IPR029058">
    <property type="entry name" value="AB_hydrolase_fold"/>
</dbReference>
<name>A0A286D8F1_9GAMM</name>
<dbReference type="OrthoDB" id="5291933at2"/>